<evidence type="ECO:0000256" key="2">
    <source>
        <dbReference type="SAM" id="Phobius"/>
    </source>
</evidence>
<feature type="region of interest" description="Disordered" evidence="1">
    <location>
        <begin position="42"/>
        <end position="101"/>
    </location>
</feature>
<dbReference type="Proteomes" id="UP001589896">
    <property type="component" value="Unassembled WGS sequence"/>
</dbReference>
<keyword evidence="2" id="KW-0812">Transmembrane</keyword>
<evidence type="ECO:0000313" key="4">
    <source>
        <dbReference type="Proteomes" id="UP001589896"/>
    </source>
</evidence>
<gene>
    <name evidence="3" type="ORF">ACFFGH_25095</name>
</gene>
<feature type="transmembrane region" description="Helical" evidence="2">
    <location>
        <begin position="12"/>
        <end position="37"/>
    </location>
</feature>
<name>A0ABV6RVV5_9GAMM</name>
<evidence type="ECO:0000256" key="1">
    <source>
        <dbReference type="SAM" id="MobiDB-lite"/>
    </source>
</evidence>
<comment type="caution">
    <text evidence="3">The sequence shown here is derived from an EMBL/GenBank/DDBJ whole genome shotgun (WGS) entry which is preliminary data.</text>
</comment>
<dbReference type="RefSeq" id="WP_386673449.1">
    <property type="nucleotide sequence ID" value="NZ_JBHLTG010000007.1"/>
</dbReference>
<reference evidence="3 4" key="1">
    <citation type="submission" date="2024-09" db="EMBL/GenBank/DDBJ databases">
        <authorList>
            <person name="Sun Q."/>
            <person name="Mori K."/>
        </authorList>
    </citation>
    <scope>NUCLEOTIDE SEQUENCE [LARGE SCALE GENOMIC DNA]</scope>
    <source>
        <strain evidence="3 4">KCTC 23076</strain>
    </source>
</reference>
<accession>A0ABV6RVV5</accession>
<keyword evidence="2" id="KW-0472">Membrane</keyword>
<proteinExistence type="predicted"/>
<dbReference type="EMBL" id="JBHLTG010000007">
    <property type="protein sequence ID" value="MFC0681119.1"/>
    <property type="molecule type" value="Genomic_DNA"/>
</dbReference>
<sequence length="101" mass="10793">MPKNTQTDTLARVLVVVTPVLSAGVLALIGTAIRFLVKSTPKAVEPEPTRQPWRFEPGMPGYRAEMRSVSPVGADNPHSPPTPPFGVRRIGSAVPSVSHGR</sequence>
<protein>
    <submittedName>
        <fullName evidence="3">Uncharacterized protein</fullName>
    </submittedName>
</protein>
<keyword evidence="4" id="KW-1185">Reference proteome</keyword>
<organism evidence="3 4">
    <name type="scientific">Lysobacter korlensis</name>
    <dbReference type="NCBI Taxonomy" id="553636"/>
    <lineage>
        <taxon>Bacteria</taxon>
        <taxon>Pseudomonadati</taxon>
        <taxon>Pseudomonadota</taxon>
        <taxon>Gammaproteobacteria</taxon>
        <taxon>Lysobacterales</taxon>
        <taxon>Lysobacteraceae</taxon>
        <taxon>Lysobacter</taxon>
    </lineage>
</organism>
<keyword evidence="2" id="KW-1133">Transmembrane helix</keyword>
<evidence type="ECO:0000313" key="3">
    <source>
        <dbReference type="EMBL" id="MFC0681119.1"/>
    </source>
</evidence>